<evidence type="ECO:0000256" key="2">
    <source>
        <dbReference type="ARBA" id="ARBA00006156"/>
    </source>
</evidence>
<dbReference type="GO" id="GO:0044780">
    <property type="term" value="P:bacterial-type flagellum assembly"/>
    <property type="evidence" value="ECO:0007669"/>
    <property type="project" value="InterPro"/>
</dbReference>
<dbReference type="EMBL" id="ASJR01000001">
    <property type="protein sequence ID" value="ERP39327.1"/>
    <property type="molecule type" value="Genomic_DNA"/>
</dbReference>
<dbReference type="eggNOG" id="COG1987">
    <property type="taxonomic scope" value="Bacteria"/>
</dbReference>
<comment type="caution">
    <text evidence="10">The sequence shown here is derived from an EMBL/GenBank/DDBJ whole genome shotgun (WGS) entry which is preliminary data.</text>
</comment>
<comment type="subcellular location">
    <subcellularLocation>
        <location evidence="1 9">Cell membrane</location>
        <topology evidence="1">Multi-pass membrane protein</topology>
    </subcellularLocation>
    <subcellularLocation>
        <location evidence="9">Bacterial flagellum basal body</location>
    </subcellularLocation>
</comment>
<sequence>MTVTQVIQVGVEAVILVLLVTGPLLMAALVVGIMVGVFQAVTQINEMTLTFVPKIVAVFGILILLLPWMITKIVEFVYQLFSRIPEFIA</sequence>
<dbReference type="GO" id="GO:0005886">
    <property type="term" value="C:plasma membrane"/>
    <property type="evidence" value="ECO:0007669"/>
    <property type="project" value="UniProtKB-SubCell"/>
</dbReference>
<evidence type="ECO:0000256" key="6">
    <source>
        <dbReference type="ARBA" id="ARBA00022989"/>
    </source>
</evidence>
<evidence type="ECO:0000256" key="8">
    <source>
        <dbReference type="ARBA" id="ARBA00023143"/>
    </source>
</evidence>
<dbReference type="STRING" id="1313304.CALK_0123"/>
<proteinExistence type="inferred from homology"/>
<keyword evidence="10" id="KW-0966">Cell projection</keyword>
<dbReference type="PRINTS" id="PR00952">
    <property type="entry name" value="TYPE3IMQPROT"/>
</dbReference>
<dbReference type="InterPro" id="IPR002191">
    <property type="entry name" value="Bac_export_3"/>
</dbReference>
<accession>U7DBD8</accession>
<feature type="transmembrane region" description="Helical" evidence="9">
    <location>
        <begin position="13"/>
        <end position="39"/>
    </location>
</feature>
<feature type="transmembrane region" description="Helical" evidence="9">
    <location>
        <begin position="51"/>
        <end position="70"/>
    </location>
</feature>
<evidence type="ECO:0000256" key="9">
    <source>
        <dbReference type="RuleBase" id="RU364090"/>
    </source>
</evidence>
<keyword evidence="6 9" id="KW-1133">Transmembrane helix</keyword>
<dbReference type="AlphaFoldDB" id="U7DBD8"/>
<dbReference type="PIRSF" id="PIRSF004669">
    <property type="entry name" value="FliQ"/>
    <property type="match status" value="1"/>
</dbReference>
<dbReference type="GO" id="GO:0009306">
    <property type="term" value="P:protein secretion"/>
    <property type="evidence" value="ECO:0007669"/>
    <property type="project" value="InterPro"/>
</dbReference>
<evidence type="ECO:0000256" key="4">
    <source>
        <dbReference type="ARBA" id="ARBA00022475"/>
    </source>
</evidence>
<dbReference type="InterPro" id="IPR006305">
    <property type="entry name" value="FliQ"/>
</dbReference>
<keyword evidence="4 9" id="KW-1003">Cell membrane</keyword>
<protein>
    <recommendedName>
        <fullName evidence="3 9">Flagellar biosynthetic protein FliQ</fullName>
    </recommendedName>
</protein>
<evidence type="ECO:0000256" key="3">
    <source>
        <dbReference type="ARBA" id="ARBA00021718"/>
    </source>
</evidence>
<comment type="similarity">
    <text evidence="2 9">Belongs to the FliQ/MopD/SpaQ family.</text>
</comment>
<gene>
    <name evidence="9" type="primary">fliQ</name>
    <name evidence="10" type="ORF">CALK_0123</name>
</gene>
<evidence type="ECO:0000256" key="5">
    <source>
        <dbReference type="ARBA" id="ARBA00022692"/>
    </source>
</evidence>
<evidence type="ECO:0000313" key="10">
    <source>
        <dbReference type="EMBL" id="ERP39327.1"/>
    </source>
</evidence>
<evidence type="ECO:0000256" key="7">
    <source>
        <dbReference type="ARBA" id="ARBA00023136"/>
    </source>
</evidence>
<keyword evidence="8 9" id="KW-0975">Bacterial flagellum</keyword>
<comment type="function">
    <text evidence="9">Role in flagellar biosynthesis.</text>
</comment>
<keyword evidence="11" id="KW-1185">Reference proteome</keyword>
<keyword evidence="7 9" id="KW-0472">Membrane</keyword>
<organism evidence="10 11">
    <name type="scientific">Chitinivibrio alkaliphilus ACht1</name>
    <dbReference type="NCBI Taxonomy" id="1313304"/>
    <lineage>
        <taxon>Bacteria</taxon>
        <taxon>Pseudomonadati</taxon>
        <taxon>Fibrobacterota</taxon>
        <taxon>Chitinivibrionia</taxon>
        <taxon>Chitinivibrionales</taxon>
        <taxon>Chitinivibrionaceae</taxon>
        <taxon>Chitinivibrio</taxon>
    </lineage>
</organism>
<dbReference type="OrthoDB" id="9806440at2"/>
<name>U7DBD8_9BACT</name>
<dbReference type="NCBIfam" id="TIGR01402">
    <property type="entry name" value="fliQ"/>
    <property type="match status" value="1"/>
</dbReference>
<dbReference type="PANTHER" id="PTHR34040">
    <property type="entry name" value="FLAGELLAR BIOSYNTHETIC PROTEIN FLIQ"/>
    <property type="match status" value="1"/>
</dbReference>
<keyword evidence="5 9" id="KW-0812">Transmembrane</keyword>
<keyword evidence="10" id="KW-0282">Flagellum</keyword>
<evidence type="ECO:0000256" key="1">
    <source>
        <dbReference type="ARBA" id="ARBA00004651"/>
    </source>
</evidence>
<keyword evidence="10" id="KW-0969">Cilium</keyword>
<dbReference type="GO" id="GO:0009425">
    <property type="term" value="C:bacterial-type flagellum basal body"/>
    <property type="evidence" value="ECO:0007669"/>
    <property type="project" value="UniProtKB-SubCell"/>
</dbReference>
<reference evidence="10 11" key="1">
    <citation type="journal article" date="2013" name="Environ. Microbiol.">
        <title>Genome analysis of Chitinivibrio alkaliphilus gen. nov., sp. nov., a novel extremely haloalkaliphilic anaerobic chitinolytic bacterium from the candidate phylum Termite Group 3.</title>
        <authorList>
            <person name="Sorokin D.Y."/>
            <person name="Gumerov V.M."/>
            <person name="Rakitin A.L."/>
            <person name="Beletsky A.V."/>
            <person name="Damste J.S."/>
            <person name="Muyzer G."/>
            <person name="Mardanov A.V."/>
            <person name="Ravin N.V."/>
        </authorList>
    </citation>
    <scope>NUCLEOTIDE SEQUENCE [LARGE SCALE GENOMIC DNA]</scope>
    <source>
        <strain evidence="10 11">ACht1</strain>
    </source>
</reference>
<dbReference type="PATRIC" id="fig|1313304.3.peg.114"/>
<dbReference type="PANTHER" id="PTHR34040:SF2">
    <property type="entry name" value="FLAGELLAR BIOSYNTHETIC PROTEIN FLIQ"/>
    <property type="match status" value="1"/>
</dbReference>
<dbReference type="Pfam" id="PF01313">
    <property type="entry name" value="Bac_export_3"/>
    <property type="match status" value="1"/>
</dbReference>
<dbReference type="RefSeq" id="WP_022635687.1">
    <property type="nucleotide sequence ID" value="NZ_ASJR01000001.1"/>
</dbReference>
<evidence type="ECO:0000313" key="11">
    <source>
        <dbReference type="Proteomes" id="UP000017148"/>
    </source>
</evidence>
<dbReference type="Proteomes" id="UP000017148">
    <property type="component" value="Unassembled WGS sequence"/>
</dbReference>